<name>A0A1E1KM56_9HELO</name>
<evidence type="ECO:0000313" key="1">
    <source>
        <dbReference type="EMBL" id="CZS99106.1"/>
    </source>
</evidence>
<dbReference type="OrthoDB" id="3469466at2759"/>
<reference evidence="2" key="1">
    <citation type="submission" date="2016-03" db="EMBL/GenBank/DDBJ databases">
        <authorList>
            <person name="Guldener U."/>
        </authorList>
    </citation>
    <scope>NUCLEOTIDE SEQUENCE [LARGE SCALE GENOMIC DNA]</scope>
    <source>
        <strain evidence="2">04CH-RAC-A.6.1</strain>
    </source>
</reference>
<dbReference type="InterPro" id="IPR036396">
    <property type="entry name" value="Cyt_P450_sf"/>
</dbReference>
<dbReference type="GO" id="GO:0005506">
    <property type="term" value="F:iron ion binding"/>
    <property type="evidence" value="ECO:0007669"/>
    <property type="project" value="InterPro"/>
</dbReference>
<dbReference type="Proteomes" id="UP000178912">
    <property type="component" value="Unassembled WGS sequence"/>
</dbReference>
<dbReference type="GO" id="GO:0020037">
    <property type="term" value="F:heme binding"/>
    <property type="evidence" value="ECO:0007669"/>
    <property type="project" value="InterPro"/>
</dbReference>
<dbReference type="AlphaFoldDB" id="A0A1E1KM56"/>
<proteinExistence type="predicted"/>
<protein>
    <submittedName>
        <fullName evidence="1">Uncharacterized protein</fullName>
    </submittedName>
</protein>
<dbReference type="EMBL" id="FJUX01000039">
    <property type="protein sequence ID" value="CZS99106.1"/>
    <property type="molecule type" value="Genomic_DNA"/>
</dbReference>
<dbReference type="Gene3D" id="1.10.630.10">
    <property type="entry name" value="Cytochrome P450"/>
    <property type="match status" value="1"/>
</dbReference>
<gene>
    <name evidence="1" type="ORF">RAG0_07577</name>
</gene>
<evidence type="ECO:0000313" key="2">
    <source>
        <dbReference type="Proteomes" id="UP000178912"/>
    </source>
</evidence>
<accession>A0A1E1KM56</accession>
<sequence length="267" mass="30705">MTKAIQHYLDGEPKGLTLEVILRTRYDVQHRILSLPPITDLPVLEFPFTYEACRLGGLIYSIAVLLPIPNSYLVLKELVQQLQTAIEMSRLESPGGIHADIHLWLGGIAALDKPERYWYVRELVALWNGPFSRIIYIGDPDMIFKITTANWPKSSLQYDGFQPLSGDALFVQTIHEIWRVQRKRVAPAFQPQVIDQQYSYVTKHLLNYIRLLDVAAETHTIRDISTLNILLTLLHWRSSVRHRSPSLISRPKMSHFATLRIDPSQIC</sequence>
<dbReference type="GO" id="GO:0016705">
    <property type="term" value="F:oxidoreductase activity, acting on paired donors, with incorporation or reduction of molecular oxygen"/>
    <property type="evidence" value="ECO:0007669"/>
    <property type="project" value="InterPro"/>
</dbReference>
<keyword evidence="2" id="KW-1185">Reference proteome</keyword>
<organism evidence="1 2">
    <name type="scientific">Rhynchosporium agropyri</name>
    <dbReference type="NCBI Taxonomy" id="914238"/>
    <lineage>
        <taxon>Eukaryota</taxon>
        <taxon>Fungi</taxon>
        <taxon>Dikarya</taxon>
        <taxon>Ascomycota</taxon>
        <taxon>Pezizomycotina</taxon>
        <taxon>Leotiomycetes</taxon>
        <taxon>Helotiales</taxon>
        <taxon>Ploettnerulaceae</taxon>
        <taxon>Rhynchosporium</taxon>
    </lineage>
</organism>
<dbReference type="SUPFAM" id="SSF48264">
    <property type="entry name" value="Cytochrome P450"/>
    <property type="match status" value="1"/>
</dbReference>
<dbReference type="GO" id="GO:0004497">
    <property type="term" value="F:monooxygenase activity"/>
    <property type="evidence" value="ECO:0007669"/>
    <property type="project" value="InterPro"/>
</dbReference>